<organism evidence="1 2">
    <name type="scientific">Trifolium pratense</name>
    <name type="common">Red clover</name>
    <dbReference type="NCBI Taxonomy" id="57577"/>
    <lineage>
        <taxon>Eukaryota</taxon>
        <taxon>Viridiplantae</taxon>
        <taxon>Streptophyta</taxon>
        <taxon>Embryophyta</taxon>
        <taxon>Tracheophyta</taxon>
        <taxon>Spermatophyta</taxon>
        <taxon>Magnoliopsida</taxon>
        <taxon>eudicotyledons</taxon>
        <taxon>Gunneridae</taxon>
        <taxon>Pentapetalae</taxon>
        <taxon>rosids</taxon>
        <taxon>fabids</taxon>
        <taxon>Fabales</taxon>
        <taxon>Fabaceae</taxon>
        <taxon>Papilionoideae</taxon>
        <taxon>50 kb inversion clade</taxon>
        <taxon>NPAAA clade</taxon>
        <taxon>Hologalegina</taxon>
        <taxon>IRL clade</taxon>
        <taxon>Trifolieae</taxon>
        <taxon>Trifolium</taxon>
    </lineage>
</organism>
<sequence length="110" mass="12053">MAPPITTSPDRSSRRRRLSLFHCLLFNNASPDFIHSVASLSDSPLSVNSNVLLTPSTDNNCRFTDQGELPIFNAKPQTYMITTVNCVPEEKGSSAGTSNHTLCRAVLIMK</sequence>
<name>A0A2K3M3H1_TRIPR</name>
<accession>A0A2K3M3H1</accession>
<reference evidence="1 2" key="1">
    <citation type="journal article" date="2014" name="Am. J. Bot.">
        <title>Genome assembly and annotation for red clover (Trifolium pratense; Fabaceae).</title>
        <authorList>
            <person name="Istvanek J."/>
            <person name="Jaros M."/>
            <person name="Krenek A."/>
            <person name="Repkova J."/>
        </authorList>
    </citation>
    <scope>NUCLEOTIDE SEQUENCE [LARGE SCALE GENOMIC DNA]</scope>
    <source>
        <strain evidence="2">cv. Tatra</strain>
        <tissue evidence="1">Young leaves</tissue>
    </source>
</reference>
<protein>
    <submittedName>
        <fullName evidence="1">Uncharacterized protein</fullName>
    </submittedName>
</protein>
<comment type="caution">
    <text evidence="1">The sequence shown here is derived from an EMBL/GenBank/DDBJ whole genome shotgun (WGS) entry which is preliminary data.</text>
</comment>
<evidence type="ECO:0000313" key="1">
    <source>
        <dbReference type="EMBL" id="PNX85314.1"/>
    </source>
</evidence>
<evidence type="ECO:0000313" key="2">
    <source>
        <dbReference type="Proteomes" id="UP000236291"/>
    </source>
</evidence>
<dbReference type="EMBL" id="ASHM01048449">
    <property type="protein sequence ID" value="PNX85314.1"/>
    <property type="molecule type" value="Genomic_DNA"/>
</dbReference>
<proteinExistence type="predicted"/>
<dbReference type="AlphaFoldDB" id="A0A2K3M3H1"/>
<dbReference type="Proteomes" id="UP000236291">
    <property type="component" value="Unassembled WGS sequence"/>
</dbReference>
<gene>
    <name evidence="1" type="ORF">L195_g041382</name>
</gene>
<reference evidence="1 2" key="2">
    <citation type="journal article" date="2017" name="Front. Plant Sci.">
        <title>Gene Classification and Mining of Molecular Markers Useful in Red Clover (Trifolium pratense) Breeding.</title>
        <authorList>
            <person name="Istvanek J."/>
            <person name="Dluhosova J."/>
            <person name="Dluhos P."/>
            <person name="Patkova L."/>
            <person name="Nedelnik J."/>
            <person name="Repkova J."/>
        </authorList>
    </citation>
    <scope>NUCLEOTIDE SEQUENCE [LARGE SCALE GENOMIC DNA]</scope>
    <source>
        <strain evidence="2">cv. Tatra</strain>
        <tissue evidence="1">Young leaves</tissue>
    </source>
</reference>
<feature type="non-terminal residue" evidence="1">
    <location>
        <position position="110"/>
    </location>
</feature>